<gene>
    <name evidence="6" type="ORF">K470DRAFT_229696</name>
</gene>
<dbReference type="AlphaFoldDB" id="A0A6A7C4V7"/>
<proteinExistence type="inferred from homology"/>
<dbReference type="EMBL" id="MU005969">
    <property type="protein sequence ID" value="KAF2861995.1"/>
    <property type="molecule type" value="Genomic_DNA"/>
</dbReference>
<sequence>MLKSTKRKPLSAGRPPLLTSNPRALTQKSSRHLIRTHHTLAKKLSFAERNNNTREVVLLRTKLADLGGIESYQAASSQGQAVDRGGDSSRILIEWLFKNENHVPQTNTPLSPSRSEARPPLNIKESGQNPRMLEIGSLSTNNACSRSGKFEMTRIDLRPPVPGIEKADFMLLPVPETPYDILSLSLVLNFVPEPGQRGEMLRRVSRFLRRGWEGNVDASRSRDASGAPSNGLLFLVLPAPCVLNSRYLTEERLEEIMRSLGFALRERKVGKLVYYLWELVGPGDGRVWLKEVLREGGGRNNFAVVLR</sequence>
<dbReference type="GO" id="GO:0016433">
    <property type="term" value="F:rRNA (adenine) methyltransferase activity"/>
    <property type="evidence" value="ECO:0007669"/>
    <property type="project" value="UniProtKB-UniRule"/>
</dbReference>
<keyword evidence="4" id="KW-0539">Nucleus</keyword>
<dbReference type="Pfam" id="PF11968">
    <property type="entry name" value="Bmt2"/>
    <property type="match status" value="1"/>
</dbReference>
<feature type="compositionally biased region" description="Polar residues" evidence="5">
    <location>
        <begin position="103"/>
        <end position="114"/>
    </location>
</feature>
<comment type="subcellular location">
    <subcellularLocation>
        <location evidence="4">Nucleus</location>
        <location evidence="4">Nucleolus</location>
    </subcellularLocation>
</comment>
<protein>
    <recommendedName>
        <fullName evidence="4">25S rRNA adenine-N(1) methyltransferase</fullName>
        <ecNumber evidence="4">2.1.1.-</ecNumber>
    </recommendedName>
</protein>
<evidence type="ECO:0000256" key="1">
    <source>
        <dbReference type="ARBA" id="ARBA00022603"/>
    </source>
</evidence>
<dbReference type="Proteomes" id="UP000799421">
    <property type="component" value="Unassembled WGS sequence"/>
</dbReference>
<keyword evidence="2 4" id="KW-0808">Transferase</keyword>
<dbReference type="HAMAP" id="MF_03044">
    <property type="entry name" value="BMT2"/>
    <property type="match status" value="1"/>
</dbReference>
<evidence type="ECO:0000256" key="2">
    <source>
        <dbReference type="ARBA" id="ARBA00022679"/>
    </source>
</evidence>
<accession>A0A6A7C4V7</accession>
<dbReference type="PANTHER" id="PTHR21008">
    <property type="entry name" value="S-ADENOSYLMETHIONINE SENSOR UPSTREAM OF MTORC1-RELATED"/>
    <property type="match status" value="1"/>
</dbReference>
<evidence type="ECO:0000256" key="3">
    <source>
        <dbReference type="ARBA" id="ARBA00022691"/>
    </source>
</evidence>
<keyword evidence="3 4" id="KW-0949">S-adenosyl-L-methionine</keyword>
<dbReference type="Gene3D" id="3.40.50.150">
    <property type="entry name" value="Vaccinia Virus protein VP39"/>
    <property type="match status" value="1"/>
</dbReference>
<dbReference type="PANTHER" id="PTHR21008:SF1">
    <property type="entry name" value="25S RRNA (ADENINE(2142)-N(1))-METHYLTRANSFERASE"/>
    <property type="match status" value="1"/>
</dbReference>
<feature type="region of interest" description="Disordered" evidence="5">
    <location>
        <begin position="103"/>
        <end position="127"/>
    </location>
</feature>
<keyword evidence="7" id="KW-1185">Reference proteome</keyword>
<dbReference type="InterPro" id="IPR029063">
    <property type="entry name" value="SAM-dependent_MTases_sf"/>
</dbReference>
<dbReference type="EC" id="2.1.1.-" evidence="4"/>
<name>A0A6A7C4V7_9PEZI</name>
<reference evidence="6" key="1">
    <citation type="journal article" date="2020" name="Stud. Mycol.">
        <title>101 Dothideomycetes genomes: a test case for predicting lifestyles and emergence of pathogens.</title>
        <authorList>
            <person name="Haridas S."/>
            <person name="Albert R."/>
            <person name="Binder M."/>
            <person name="Bloem J."/>
            <person name="Labutti K."/>
            <person name="Salamov A."/>
            <person name="Andreopoulos B."/>
            <person name="Baker S."/>
            <person name="Barry K."/>
            <person name="Bills G."/>
            <person name="Bluhm B."/>
            <person name="Cannon C."/>
            <person name="Castanera R."/>
            <person name="Culley D."/>
            <person name="Daum C."/>
            <person name="Ezra D."/>
            <person name="Gonzalez J."/>
            <person name="Henrissat B."/>
            <person name="Kuo A."/>
            <person name="Liang C."/>
            <person name="Lipzen A."/>
            <person name="Lutzoni F."/>
            <person name="Magnuson J."/>
            <person name="Mondo S."/>
            <person name="Nolan M."/>
            <person name="Ohm R."/>
            <person name="Pangilinan J."/>
            <person name="Park H.-J."/>
            <person name="Ramirez L."/>
            <person name="Alfaro M."/>
            <person name="Sun H."/>
            <person name="Tritt A."/>
            <person name="Yoshinaga Y."/>
            <person name="Zwiers L.-H."/>
            <person name="Turgeon B."/>
            <person name="Goodwin S."/>
            <person name="Spatafora J."/>
            <person name="Crous P."/>
            <person name="Grigoriev I."/>
        </authorList>
    </citation>
    <scope>NUCLEOTIDE SEQUENCE</scope>
    <source>
        <strain evidence="6">CBS 480.64</strain>
    </source>
</reference>
<feature type="binding site" evidence="4">
    <location>
        <position position="136"/>
    </location>
    <ligand>
        <name>S-adenosyl-L-methionine</name>
        <dbReference type="ChEBI" id="CHEBI:59789"/>
    </ligand>
</feature>
<organism evidence="6 7">
    <name type="scientific">Piedraia hortae CBS 480.64</name>
    <dbReference type="NCBI Taxonomy" id="1314780"/>
    <lineage>
        <taxon>Eukaryota</taxon>
        <taxon>Fungi</taxon>
        <taxon>Dikarya</taxon>
        <taxon>Ascomycota</taxon>
        <taxon>Pezizomycotina</taxon>
        <taxon>Dothideomycetes</taxon>
        <taxon>Dothideomycetidae</taxon>
        <taxon>Capnodiales</taxon>
        <taxon>Piedraiaceae</taxon>
        <taxon>Piedraia</taxon>
    </lineage>
</organism>
<comment type="function">
    <text evidence="4">S-adenosyl-L-methionine-dependent methyltransferase that specifically methylates the N(1) position of an adenine present in helix 65 in 25S rRNA.</text>
</comment>
<comment type="similarity">
    <text evidence="4">Belongs to the BMT2 family.</text>
</comment>
<dbReference type="OrthoDB" id="5954793at2759"/>
<dbReference type="InterPro" id="IPR021867">
    <property type="entry name" value="Bmt2/SAMTOR"/>
</dbReference>
<keyword evidence="1 4" id="KW-0489">Methyltransferase</keyword>
<evidence type="ECO:0000256" key="5">
    <source>
        <dbReference type="SAM" id="MobiDB-lite"/>
    </source>
</evidence>
<dbReference type="GO" id="GO:0005730">
    <property type="term" value="C:nucleolus"/>
    <property type="evidence" value="ECO:0007669"/>
    <property type="project" value="UniProtKB-SubCell"/>
</dbReference>
<feature type="binding site" evidence="4">
    <location>
        <position position="156"/>
    </location>
    <ligand>
        <name>S-adenosyl-L-methionine</name>
        <dbReference type="ChEBI" id="CHEBI:59789"/>
    </ligand>
</feature>
<evidence type="ECO:0000313" key="7">
    <source>
        <dbReference type="Proteomes" id="UP000799421"/>
    </source>
</evidence>
<evidence type="ECO:0000256" key="4">
    <source>
        <dbReference type="HAMAP-Rule" id="MF_03044"/>
    </source>
</evidence>
<feature type="compositionally biased region" description="Polar residues" evidence="5">
    <location>
        <begin position="18"/>
        <end position="28"/>
    </location>
</feature>
<feature type="region of interest" description="Disordered" evidence="5">
    <location>
        <begin position="1"/>
        <end position="30"/>
    </location>
</feature>
<evidence type="ECO:0000313" key="6">
    <source>
        <dbReference type="EMBL" id="KAF2861995.1"/>
    </source>
</evidence>
<dbReference type="SUPFAM" id="SSF53335">
    <property type="entry name" value="S-adenosyl-L-methionine-dependent methyltransferases"/>
    <property type="match status" value="1"/>
</dbReference>